<feature type="transmembrane region" description="Helical" evidence="10">
    <location>
        <begin position="6"/>
        <end position="27"/>
    </location>
</feature>
<evidence type="ECO:0000313" key="13">
    <source>
        <dbReference type="EMBL" id="MFD1984854.1"/>
    </source>
</evidence>
<name>A0ABW4UGS1_9HYPH</name>
<organism evidence="13 14">
    <name type="scientific">Mesorhizobium newzealandense</name>
    <dbReference type="NCBI Taxonomy" id="1300302"/>
    <lineage>
        <taxon>Bacteria</taxon>
        <taxon>Pseudomonadati</taxon>
        <taxon>Pseudomonadota</taxon>
        <taxon>Alphaproteobacteria</taxon>
        <taxon>Hyphomicrobiales</taxon>
        <taxon>Phyllobacteriaceae</taxon>
        <taxon>Mesorhizobium</taxon>
    </lineage>
</organism>
<dbReference type="PANTHER" id="PTHR22777">
    <property type="entry name" value="HEMOLYSIN-RELATED"/>
    <property type="match status" value="1"/>
</dbReference>
<dbReference type="SUPFAM" id="SSF54631">
    <property type="entry name" value="CBS-domain pair"/>
    <property type="match status" value="1"/>
</dbReference>
<comment type="subcellular location">
    <subcellularLocation>
        <location evidence="1">Membrane</location>
        <topology evidence="1">Multi-pass membrane protein</topology>
    </subcellularLocation>
</comment>
<keyword evidence="7 9" id="KW-0472">Membrane</keyword>
<evidence type="ECO:0000256" key="4">
    <source>
        <dbReference type="ARBA" id="ARBA00022737"/>
    </source>
</evidence>
<dbReference type="Pfam" id="PF00571">
    <property type="entry name" value="CBS"/>
    <property type="match status" value="1"/>
</dbReference>
<dbReference type="EMBL" id="JBHUGZ010000013">
    <property type="protein sequence ID" value="MFD1984854.1"/>
    <property type="molecule type" value="Genomic_DNA"/>
</dbReference>
<dbReference type="InterPro" id="IPR000644">
    <property type="entry name" value="CBS_dom"/>
</dbReference>
<dbReference type="SMART" id="SM01091">
    <property type="entry name" value="CorC_HlyC"/>
    <property type="match status" value="1"/>
</dbReference>
<dbReference type="Proteomes" id="UP001597405">
    <property type="component" value="Unassembled WGS sequence"/>
</dbReference>
<dbReference type="PROSITE" id="PS51371">
    <property type="entry name" value="CBS"/>
    <property type="match status" value="1"/>
</dbReference>
<dbReference type="InterPro" id="IPR036318">
    <property type="entry name" value="FAD-bd_PCMH-like_sf"/>
</dbReference>
<evidence type="ECO:0000256" key="7">
    <source>
        <dbReference type="ARBA" id="ARBA00023136"/>
    </source>
</evidence>
<reference evidence="14" key="1">
    <citation type="journal article" date="2019" name="Int. J. Syst. Evol. Microbiol.">
        <title>The Global Catalogue of Microorganisms (GCM) 10K type strain sequencing project: providing services to taxonomists for standard genome sequencing and annotation.</title>
        <authorList>
            <consortium name="The Broad Institute Genomics Platform"/>
            <consortium name="The Broad Institute Genome Sequencing Center for Infectious Disease"/>
            <person name="Wu L."/>
            <person name="Ma J."/>
        </authorList>
    </citation>
    <scope>NUCLEOTIDE SEQUENCE [LARGE SCALE GENOMIC DNA]</scope>
    <source>
        <strain evidence="14">CGMCC 1.16225</strain>
    </source>
</reference>
<keyword evidence="6 8" id="KW-0129">CBS domain</keyword>
<accession>A0ABW4UGS1</accession>
<evidence type="ECO:0000256" key="5">
    <source>
        <dbReference type="ARBA" id="ARBA00022989"/>
    </source>
</evidence>
<dbReference type="Pfam" id="PF03471">
    <property type="entry name" value="CorC_HlyC"/>
    <property type="match status" value="1"/>
</dbReference>
<evidence type="ECO:0000313" key="14">
    <source>
        <dbReference type="Proteomes" id="UP001597405"/>
    </source>
</evidence>
<dbReference type="InterPro" id="IPR046342">
    <property type="entry name" value="CBS_dom_sf"/>
</dbReference>
<evidence type="ECO:0000256" key="1">
    <source>
        <dbReference type="ARBA" id="ARBA00004141"/>
    </source>
</evidence>
<gene>
    <name evidence="13" type="ORF">ACFSOZ_20170</name>
</gene>
<feature type="domain" description="CBS" evidence="11">
    <location>
        <begin position="282"/>
        <end position="340"/>
    </location>
</feature>
<feature type="domain" description="CNNM transmembrane" evidence="12">
    <location>
        <begin position="1"/>
        <end position="199"/>
    </location>
</feature>
<dbReference type="RefSeq" id="WP_379100749.1">
    <property type="nucleotide sequence ID" value="NZ_JBHUGZ010000013.1"/>
</dbReference>
<keyword evidence="5 9" id="KW-1133">Transmembrane helix</keyword>
<feature type="transmembrane region" description="Helical" evidence="10">
    <location>
        <begin position="102"/>
        <end position="122"/>
    </location>
</feature>
<evidence type="ECO:0000256" key="6">
    <source>
        <dbReference type="ARBA" id="ARBA00023122"/>
    </source>
</evidence>
<keyword evidence="4" id="KW-0677">Repeat</keyword>
<dbReference type="PROSITE" id="PS51846">
    <property type="entry name" value="CNNM"/>
    <property type="match status" value="1"/>
</dbReference>
<dbReference type="InterPro" id="IPR016169">
    <property type="entry name" value="FAD-bd_PCMH_sub2"/>
</dbReference>
<evidence type="ECO:0000256" key="9">
    <source>
        <dbReference type="PROSITE-ProRule" id="PRU01193"/>
    </source>
</evidence>
<dbReference type="Gene3D" id="3.10.580.10">
    <property type="entry name" value="CBS-domain"/>
    <property type="match status" value="1"/>
</dbReference>
<dbReference type="PANTHER" id="PTHR22777:SF17">
    <property type="entry name" value="UPF0053 PROTEIN SLL0260"/>
    <property type="match status" value="1"/>
</dbReference>
<dbReference type="InterPro" id="IPR044751">
    <property type="entry name" value="Ion_transp-like_CBS"/>
</dbReference>
<feature type="transmembrane region" description="Helical" evidence="10">
    <location>
        <begin position="134"/>
        <end position="156"/>
    </location>
</feature>
<evidence type="ECO:0000256" key="2">
    <source>
        <dbReference type="ARBA" id="ARBA00006446"/>
    </source>
</evidence>
<dbReference type="Pfam" id="PF01595">
    <property type="entry name" value="CNNM"/>
    <property type="match status" value="1"/>
</dbReference>
<evidence type="ECO:0000256" key="10">
    <source>
        <dbReference type="SAM" id="Phobius"/>
    </source>
</evidence>
<dbReference type="Gene3D" id="3.30.465.10">
    <property type="match status" value="1"/>
</dbReference>
<feature type="transmembrane region" description="Helical" evidence="10">
    <location>
        <begin position="58"/>
        <end position="82"/>
    </location>
</feature>
<proteinExistence type="inferred from homology"/>
<protein>
    <submittedName>
        <fullName evidence="13">Hemolysin family protein</fullName>
    </submittedName>
</protein>
<sequence>MLYVEIAIVVVLICVNGLLAMSELAIVSSRPARLKAMIDRGVNGAGRALELGSNPGKFLSSVQIGITLVGVLSGAFSGATLGDRLATFLASNGMRETVADPLGVGIVVAIITYFSLIIGELVPKQIALRDPERVAARAAPAMTILATVSAPLVFLLDISGRAILWLLGQRGESEEKVTDEEIKMLVAEAEHHGTIESDERRMIAGVMRLGDRAVRAVMTPRTEVDWINLQSDESTIRKLLMETQHSRLPAGDGGVDVMVGVVQTRDVLAALLAGRVLDPRRHVRAAPIVYDQADALDVLQKLKESDVPMALVHDEYGHFEGIVTPADILEAITGVFRADTDAGDEENAVKREDGSWLLAGYMQADEMAEVLGFDLPENRDYETVAGYVLSHMHHLPATGECVDAQGWRFEVVDLDGRRIDKLIATRLPGAHREVVR</sequence>
<evidence type="ECO:0000259" key="11">
    <source>
        <dbReference type="PROSITE" id="PS51371"/>
    </source>
</evidence>
<dbReference type="CDD" id="cd04590">
    <property type="entry name" value="CBS_pair_CorC_HlyC_assoc"/>
    <property type="match status" value="1"/>
</dbReference>
<dbReference type="SUPFAM" id="SSF56176">
    <property type="entry name" value="FAD-binding/transporter-associated domain-like"/>
    <property type="match status" value="1"/>
</dbReference>
<comment type="similarity">
    <text evidence="2">Belongs to the UPF0053 family. Hemolysin C subfamily.</text>
</comment>
<evidence type="ECO:0000256" key="8">
    <source>
        <dbReference type="PROSITE-ProRule" id="PRU00703"/>
    </source>
</evidence>
<keyword evidence="14" id="KW-1185">Reference proteome</keyword>
<comment type="caution">
    <text evidence="13">The sequence shown here is derived from an EMBL/GenBank/DDBJ whole genome shotgun (WGS) entry which is preliminary data.</text>
</comment>
<keyword evidence="3 9" id="KW-0812">Transmembrane</keyword>
<dbReference type="InterPro" id="IPR005170">
    <property type="entry name" value="Transptr-assoc_dom"/>
</dbReference>
<evidence type="ECO:0000256" key="3">
    <source>
        <dbReference type="ARBA" id="ARBA00022692"/>
    </source>
</evidence>
<evidence type="ECO:0000259" key="12">
    <source>
        <dbReference type="PROSITE" id="PS51846"/>
    </source>
</evidence>
<dbReference type="InterPro" id="IPR002550">
    <property type="entry name" value="CNNM"/>
</dbReference>